<keyword evidence="2" id="KW-1185">Reference proteome</keyword>
<proteinExistence type="predicted"/>
<evidence type="ECO:0000313" key="1">
    <source>
        <dbReference type="EMBL" id="MBC3875034.1"/>
    </source>
</evidence>
<name>A0ABR6YEP3_9BURK</name>
<sequence length="178" mass="20560">MRCVFRLGVMVLVCLWSLNLFAQEKIQLERMVLTDSIDRQNRQFRNKLTSPIHGKKAYVWMQLRGSAALLELLRQSSQGSLPIRHEWYKYQSDEISAETPDTLNLSVDLSVGKKDVLQKLSYELAADGAFTWRVWSGKEQLSTGWWRVDLVYATGEPVLCPTVDNKQKACKFSFEVKR</sequence>
<protein>
    <submittedName>
        <fullName evidence="1">Uncharacterized protein</fullName>
    </submittedName>
</protein>
<accession>A0ABR6YEP3</accession>
<evidence type="ECO:0000313" key="2">
    <source>
        <dbReference type="Proteomes" id="UP000624279"/>
    </source>
</evidence>
<dbReference type="RefSeq" id="WP_186943013.1">
    <property type="nucleotide sequence ID" value="NZ_JACOGA010000015.1"/>
</dbReference>
<organism evidence="1 2">
    <name type="scientific">Undibacterium flavidum</name>
    <dbReference type="NCBI Taxonomy" id="2762297"/>
    <lineage>
        <taxon>Bacteria</taxon>
        <taxon>Pseudomonadati</taxon>
        <taxon>Pseudomonadota</taxon>
        <taxon>Betaproteobacteria</taxon>
        <taxon>Burkholderiales</taxon>
        <taxon>Oxalobacteraceae</taxon>
        <taxon>Undibacterium</taxon>
    </lineage>
</organism>
<dbReference type="EMBL" id="JACOGA010000015">
    <property type="protein sequence ID" value="MBC3875034.1"/>
    <property type="molecule type" value="Genomic_DNA"/>
</dbReference>
<dbReference type="Proteomes" id="UP000624279">
    <property type="component" value="Unassembled WGS sequence"/>
</dbReference>
<gene>
    <name evidence="1" type="ORF">H8K55_15705</name>
</gene>
<comment type="caution">
    <text evidence="1">The sequence shown here is derived from an EMBL/GenBank/DDBJ whole genome shotgun (WGS) entry which is preliminary data.</text>
</comment>
<reference evidence="1 2" key="1">
    <citation type="submission" date="2020-08" db="EMBL/GenBank/DDBJ databases">
        <title>Novel species isolated from subtropical streams in China.</title>
        <authorList>
            <person name="Lu H."/>
        </authorList>
    </citation>
    <scope>NUCLEOTIDE SEQUENCE [LARGE SCALE GENOMIC DNA]</scope>
    <source>
        <strain evidence="1 2">LX15W</strain>
    </source>
</reference>